<name>A0A238K8D2_9RHOB</name>
<reference evidence="4" key="1">
    <citation type="submission" date="2017-05" db="EMBL/GenBank/DDBJ databases">
        <authorList>
            <person name="Rodrigo-Torres L."/>
            <person name="Arahal R. D."/>
            <person name="Lucena T."/>
        </authorList>
    </citation>
    <scope>NUCLEOTIDE SEQUENCE [LARGE SCALE GENOMIC DNA]</scope>
    <source>
        <strain evidence="4">CECT 8868</strain>
    </source>
</reference>
<dbReference type="AlphaFoldDB" id="A0A238K8D2"/>
<dbReference type="Proteomes" id="UP000203464">
    <property type="component" value="Unassembled WGS sequence"/>
</dbReference>
<protein>
    <submittedName>
        <fullName evidence="3">tRNA threonylcarbamoyladenosine biosynthesis protein TsaB</fullName>
    </submittedName>
</protein>
<dbReference type="GO" id="GO:0005829">
    <property type="term" value="C:cytosol"/>
    <property type="evidence" value="ECO:0007669"/>
    <property type="project" value="TreeGrafter"/>
</dbReference>
<dbReference type="InterPro" id="IPR043129">
    <property type="entry name" value="ATPase_NBD"/>
</dbReference>
<evidence type="ECO:0000313" key="4">
    <source>
        <dbReference type="Proteomes" id="UP000203464"/>
    </source>
</evidence>
<dbReference type="InterPro" id="IPR000905">
    <property type="entry name" value="Gcp-like_dom"/>
</dbReference>
<dbReference type="Pfam" id="PF00814">
    <property type="entry name" value="TsaD"/>
    <property type="match status" value="1"/>
</dbReference>
<feature type="domain" description="Gcp-like" evidence="2">
    <location>
        <begin position="31"/>
        <end position="122"/>
    </location>
</feature>
<dbReference type="NCBIfam" id="TIGR03725">
    <property type="entry name" value="T6A_YeaZ"/>
    <property type="match status" value="1"/>
</dbReference>
<accession>A0A238K8D2</accession>
<feature type="region of interest" description="Disordered" evidence="1">
    <location>
        <begin position="167"/>
        <end position="191"/>
    </location>
</feature>
<dbReference type="InterPro" id="IPR022496">
    <property type="entry name" value="T6A_TsaB"/>
</dbReference>
<dbReference type="PANTHER" id="PTHR11735:SF11">
    <property type="entry name" value="TRNA THREONYLCARBAMOYLADENOSINE BIOSYNTHESIS PROTEIN TSAB"/>
    <property type="match status" value="1"/>
</dbReference>
<organism evidence="3 4">
    <name type="scientific">Octadecabacter ascidiaceicola</name>
    <dbReference type="NCBI Taxonomy" id="1655543"/>
    <lineage>
        <taxon>Bacteria</taxon>
        <taxon>Pseudomonadati</taxon>
        <taxon>Pseudomonadota</taxon>
        <taxon>Alphaproteobacteria</taxon>
        <taxon>Rhodobacterales</taxon>
        <taxon>Roseobacteraceae</taxon>
        <taxon>Octadecabacter</taxon>
    </lineage>
</organism>
<evidence type="ECO:0000313" key="3">
    <source>
        <dbReference type="EMBL" id="SMX39109.1"/>
    </source>
</evidence>
<keyword evidence="4" id="KW-1185">Reference proteome</keyword>
<sequence>MGPTILAFDTSAAHCAAALLSDGKIVSCVEEMSRGQGERLMVLLEEVLAENETTWADLDAIAVGTGPGNFTGIRISVSAARGLALGLGKPAIGVNGFEAVAFEKPRPFTAYLPAPREQRYALELSDTGTNAPRQEDGAAPAPDAKEMIEAVAKIAAARVAQETEPFARPAPVYVRAPDAAPPREKPPVILP</sequence>
<dbReference type="EMBL" id="FXYD01000003">
    <property type="protein sequence ID" value="SMX39109.1"/>
    <property type="molecule type" value="Genomic_DNA"/>
</dbReference>
<evidence type="ECO:0000256" key="1">
    <source>
        <dbReference type="SAM" id="MobiDB-lite"/>
    </source>
</evidence>
<gene>
    <name evidence="3" type="primary">tsaB</name>
    <name evidence="3" type="ORF">OCA8868_01838</name>
</gene>
<dbReference type="GO" id="GO:0002949">
    <property type="term" value="P:tRNA threonylcarbamoyladenosine modification"/>
    <property type="evidence" value="ECO:0007669"/>
    <property type="project" value="InterPro"/>
</dbReference>
<dbReference type="SUPFAM" id="SSF53067">
    <property type="entry name" value="Actin-like ATPase domain"/>
    <property type="match status" value="1"/>
</dbReference>
<feature type="region of interest" description="Disordered" evidence="1">
    <location>
        <begin position="125"/>
        <end position="144"/>
    </location>
</feature>
<proteinExistence type="predicted"/>
<feature type="compositionally biased region" description="Basic and acidic residues" evidence="1">
    <location>
        <begin position="181"/>
        <end position="191"/>
    </location>
</feature>
<dbReference type="Gene3D" id="3.30.420.40">
    <property type="match status" value="1"/>
</dbReference>
<dbReference type="PANTHER" id="PTHR11735">
    <property type="entry name" value="TRNA N6-ADENOSINE THREONYLCARBAMOYLTRANSFERASE"/>
    <property type="match status" value="1"/>
</dbReference>
<evidence type="ECO:0000259" key="2">
    <source>
        <dbReference type="Pfam" id="PF00814"/>
    </source>
</evidence>